<dbReference type="EMBL" id="DSZN01000033">
    <property type="protein sequence ID" value="HGQ85151.1"/>
    <property type="molecule type" value="Genomic_DNA"/>
</dbReference>
<dbReference type="InterPro" id="IPR003838">
    <property type="entry name" value="ABC3_permease_C"/>
</dbReference>
<dbReference type="GO" id="GO:0044874">
    <property type="term" value="P:lipoprotein localization to outer membrane"/>
    <property type="evidence" value="ECO:0007669"/>
    <property type="project" value="TreeGrafter"/>
</dbReference>
<evidence type="ECO:0000259" key="8">
    <source>
        <dbReference type="Pfam" id="PF02687"/>
    </source>
</evidence>
<keyword evidence="5 7" id="KW-1133">Transmembrane helix</keyword>
<sequence length="140" mass="15269">MEKIGLFVVLTLMITVSLFTIIAAMTMLVSEKKMDIAILRALGVSSKSILKIFFFCGLILSLIGVIAGLILGSSLCILLSHYPIIKLPSEVYPVEYMPVKLKIIDIFVISFVAVFISVLACIFPAKKAGEIIPAEILRHG</sequence>
<evidence type="ECO:0000313" key="9">
    <source>
        <dbReference type="EMBL" id="HGQ85151.1"/>
    </source>
</evidence>
<evidence type="ECO:0000256" key="3">
    <source>
        <dbReference type="ARBA" id="ARBA00022475"/>
    </source>
</evidence>
<gene>
    <name evidence="9" type="ORF">ENT66_01900</name>
</gene>
<dbReference type="GO" id="GO:0098797">
    <property type="term" value="C:plasma membrane protein complex"/>
    <property type="evidence" value="ECO:0007669"/>
    <property type="project" value="TreeGrafter"/>
</dbReference>
<evidence type="ECO:0000256" key="1">
    <source>
        <dbReference type="ARBA" id="ARBA00004651"/>
    </source>
</evidence>
<accession>A0A7C4JQ90</accession>
<feature type="domain" description="ABC3 transporter permease C-terminal" evidence="8">
    <location>
        <begin position="8"/>
        <end position="128"/>
    </location>
</feature>
<feature type="transmembrane region" description="Helical" evidence="7">
    <location>
        <begin position="50"/>
        <end position="83"/>
    </location>
</feature>
<name>A0A7C4JQ90_9BACT</name>
<comment type="caution">
    <text evidence="9">The sequence shown here is derived from an EMBL/GenBank/DDBJ whole genome shotgun (WGS) entry which is preliminary data.</text>
</comment>
<reference evidence="9" key="1">
    <citation type="journal article" date="2020" name="mSystems">
        <title>Genome- and Community-Level Interaction Insights into Carbon Utilization and Element Cycling Functions of Hydrothermarchaeota in Hydrothermal Sediment.</title>
        <authorList>
            <person name="Zhou Z."/>
            <person name="Liu Y."/>
            <person name="Xu W."/>
            <person name="Pan J."/>
            <person name="Luo Z.H."/>
            <person name="Li M."/>
        </authorList>
    </citation>
    <scope>NUCLEOTIDE SEQUENCE [LARGE SCALE GENOMIC DNA]</scope>
    <source>
        <strain evidence="9">SpSt-6</strain>
    </source>
</reference>
<dbReference type="AlphaFoldDB" id="A0A7C4JQ90"/>
<comment type="subcellular location">
    <subcellularLocation>
        <location evidence="1">Cell membrane</location>
        <topology evidence="1">Multi-pass membrane protein</topology>
    </subcellularLocation>
</comment>
<dbReference type="InterPro" id="IPR051447">
    <property type="entry name" value="Lipoprotein-release_system"/>
</dbReference>
<proteinExistence type="inferred from homology"/>
<keyword evidence="6 7" id="KW-0472">Membrane</keyword>
<evidence type="ECO:0000256" key="4">
    <source>
        <dbReference type="ARBA" id="ARBA00022692"/>
    </source>
</evidence>
<comment type="similarity">
    <text evidence="2">Belongs to the ABC-4 integral membrane protein family. LolC/E subfamily.</text>
</comment>
<evidence type="ECO:0000256" key="5">
    <source>
        <dbReference type="ARBA" id="ARBA00022989"/>
    </source>
</evidence>
<dbReference type="PANTHER" id="PTHR30489:SF0">
    <property type="entry name" value="LIPOPROTEIN-RELEASING SYSTEM TRANSMEMBRANE PROTEIN LOLE"/>
    <property type="match status" value="1"/>
</dbReference>
<protein>
    <submittedName>
        <fullName evidence="9">ABC transporter permease</fullName>
    </submittedName>
</protein>
<organism evidence="9">
    <name type="scientific">Thermodesulfobacterium geofontis</name>
    <dbReference type="NCBI Taxonomy" id="1295609"/>
    <lineage>
        <taxon>Bacteria</taxon>
        <taxon>Pseudomonadati</taxon>
        <taxon>Thermodesulfobacteriota</taxon>
        <taxon>Thermodesulfobacteria</taxon>
        <taxon>Thermodesulfobacteriales</taxon>
        <taxon>Thermodesulfobacteriaceae</taxon>
        <taxon>Thermodesulfobacterium</taxon>
    </lineage>
</organism>
<feature type="transmembrane region" description="Helical" evidence="7">
    <location>
        <begin position="6"/>
        <end position="29"/>
    </location>
</feature>
<evidence type="ECO:0000256" key="6">
    <source>
        <dbReference type="ARBA" id="ARBA00023136"/>
    </source>
</evidence>
<keyword evidence="3" id="KW-1003">Cell membrane</keyword>
<dbReference type="Pfam" id="PF02687">
    <property type="entry name" value="FtsX"/>
    <property type="match status" value="1"/>
</dbReference>
<keyword evidence="4 7" id="KW-0812">Transmembrane</keyword>
<evidence type="ECO:0000256" key="2">
    <source>
        <dbReference type="ARBA" id="ARBA00005236"/>
    </source>
</evidence>
<feature type="transmembrane region" description="Helical" evidence="7">
    <location>
        <begin position="103"/>
        <end position="123"/>
    </location>
</feature>
<dbReference type="PANTHER" id="PTHR30489">
    <property type="entry name" value="LIPOPROTEIN-RELEASING SYSTEM TRANSMEMBRANE PROTEIN LOLE"/>
    <property type="match status" value="1"/>
</dbReference>
<evidence type="ECO:0000256" key="7">
    <source>
        <dbReference type="SAM" id="Phobius"/>
    </source>
</evidence>